<dbReference type="EC" id="3.1.3.15" evidence="3 8"/>
<keyword evidence="5 8" id="KW-0378">Hydrolase</keyword>
<accession>A0AAN6MSH0</accession>
<evidence type="ECO:0000256" key="8">
    <source>
        <dbReference type="RuleBase" id="RU366003"/>
    </source>
</evidence>
<evidence type="ECO:0000256" key="7">
    <source>
        <dbReference type="ARBA" id="ARBA00049158"/>
    </source>
</evidence>
<dbReference type="PANTHER" id="PTHR21039">
    <property type="entry name" value="HISTIDINOL PHOSPHATASE-RELATED"/>
    <property type="match status" value="1"/>
</dbReference>
<dbReference type="Pfam" id="PF02811">
    <property type="entry name" value="PHP"/>
    <property type="match status" value="1"/>
</dbReference>
<evidence type="ECO:0000256" key="5">
    <source>
        <dbReference type="ARBA" id="ARBA00022801"/>
    </source>
</evidence>
<evidence type="ECO:0000256" key="3">
    <source>
        <dbReference type="ARBA" id="ARBA00013085"/>
    </source>
</evidence>
<reference evidence="10" key="2">
    <citation type="submission" date="2023-05" db="EMBL/GenBank/DDBJ databases">
        <authorList>
            <consortium name="Lawrence Berkeley National Laboratory"/>
            <person name="Steindorff A."/>
            <person name="Hensen N."/>
            <person name="Bonometti L."/>
            <person name="Westerberg I."/>
            <person name="Brannstrom I.O."/>
            <person name="Guillou S."/>
            <person name="Cros-Aarteil S."/>
            <person name="Calhoun S."/>
            <person name="Haridas S."/>
            <person name="Kuo A."/>
            <person name="Mondo S."/>
            <person name="Pangilinan J."/>
            <person name="Riley R."/>
            <person name="Labutti K."/>
            <person name="Andreopoulos B."/>
            <person name="Lipzen A."/>
            <person name="Chen C."/>
            <person name="Yanf M."/>
            <person name="Daum C."/>
            <person name="Ng V."/>
            <person name="Clum A."/>
            <person name="Ohm R."/>
            <person name="Martin F."/>
            <person name="Silar P."/>
            <person name="Natvig D."/>
            <person name="Lalanne C."/>
            <person name="Gautier V."/>
            <person name="Ament-Velasquez S.L."/>
            <person name="Kruys A."/>
            <person name="Hutchinson M.I."/>
            <person name="Powell A.J."/>
            <person name="Barry K."/>
            <person name="Miller A.N."/>
            <person name="Grigoriev I.V."/>
            <person name="Debuchy R."/>
            <person name="Gladieux P."/>
            <person name="Thoren M.H."/>
            <person name="Johannesson H."/>
        </authorList>
    </citation>
    <scope>NUCLEOTIDE SEQUENCE</scope>
    <source>
        <strain evidence="10">CBS 103.79</strain>
    </source>
</reference>
<evidence type="ECO:0000313" key="11">
    <source>
        <dbReference type="Proteomes" id="UP001303889"/>
    </source>
</evidence>
<sequence length="313" mass="34688">MAFTMHSHSGQFCPGHAKDSLEDIIRHAIKMGFKSMGLTEHMPRTAVEDLYPEELTPSPSESLATLHPRHTSYLAEATRLQTLFSPQISLLVGFETEWLRPDEYIPLITTLAADPRIDYLVGSVHHVDSIPIDFDAPTYARAVAAHSGSEEALFTAYFDAQHDMLQALQPRVVGHFDLIRLFSSYEAQRATLPPLSTHWPGVWERILRNLRAAHCYGGWLELNTSALRKGLAEAYPMREIAEAWVGMGGKFTVSDDSHGVGQVGTNYGRGLGYLEELGVREVWTLERKEGGGVVERGVAIGEFRGSLKEEGSA</sequence>
<comment type="pathway">
    <text evidence="1 8">Amino-acid biosynthesis; L-histidine biosynthesis; L-histidine from 5-phospho-alpha-D-ribose 1-diphosphate: step 8/9.</text>
</comment>
<dbReference type="NCBIfam" id="TIGR01856">
    <property type="entry name" value="hisJ_fam"/>
    <property type="match status" value="1"/>
</dbReference>
<dbReference type="Proteomes" id="UP001303889">
    <property type="component" value="Unassembled WGS sequence"/>
</dbReference>
<dbReference type="AlphaFoldDB" id="A0AAN6MSH0"/>
<dbReference type="PANTHER" id="PTHR21039:SF0">
    <property type="entry name" value="HISTIDINOL-PHOSPHATASE"/>
    <property type="match status" value="1"/>
</dbReference>
<evidence type="ECO:0000259" key="9">
    <source>
        <dbReference type="Pfam" id="PF02811"/>
    </source>
</evidence>
<dbReference type="GO" id="GO:0005737">
    <property type="term" value="C:cytoplasm"/>
    <property type="evidence" value="ECO:0007669"/>
    <property type="project" value="TreeGrafter"/>
</dbReference>
<comment type="similarity">
    <text evidence="2 8">Belongs to the PHP hydrolase family. HisK subfamily.</text>
</comment>
<evidence type="ECO:0000313" key="10">
    <source>
        <dbReference type="EMBL" id="KAK3906316.1"/>
    </source>
</evidence>
<dbReference type="FunFam" id="3.20.20.140:FF:000059">
    <property type="entry name" value="Histidinol-phosphatase"/>
    <property type="match status" value="1"/>
</dbReference>
<protein>
    <recommendedName>
        <fullName evidence="3 8">Histidinol-phosphatase</fullName>
        <shortName evidence="8">HolPase</shortName>
        <ecNumber evidence="3 8">3.1.3.15</ecNumber>
    </recommendedName>
</protein>
<gene>
    <name evidence="10" type="ORF">C8A05DRAFT_29819</name>
</gene>
<organism evidence="10 11">
    <name type="scientific">Staphylotrichum tortipilum</name>
    <dbReference type="NCBI Taxonomy" id="2831512"/>
    <lineage>
        <taxon>Eukaryota</taxon>
        <taxon>Fungi</taxon>
        <taxon>Dikarya</taxon>
        <taxon>Ascomycota</taxon>
        <taxon>Pezizomycotina</taxon>
        <taxon>Sordariomycetes</taxon>
        <taxon>Sordariomycetidae</taxon>
        <taxon>Sordariales</taxon>
        <taxon>Chaetomiaceae</taxon>
        <taxon>Staphylotrichum</taxon>
    </lineage>
</organism>
<comment type="caution">
    <text evidence="10">The sequence shown here is derived from an EMBL/GenBank/DDBJ whole genome shotgun (WGS) entry which is preliminary data.</text>
</comment>
<evidence type="ECO:0000256" key="1">
    <source>
        <dbReference type="ARBA" id="ARBA00004970"/>
    </source>
</evidence>
<evidence type="ECO:0000256" key="4">
    <source>
        <dbReference type="ARBA" id="ARBA00022605"/>
    </source>
</evidence>
<dbReference type="GO" id="GO:0004401">
    <property type="term" value="F:histidinol-phosphatase activity"/>
    <property type="evidence" value="ECO:0007669"/>
    <property type="project" value="UniProtKB-UniRule"/>
</dbReference>
<keyword evidence="11" id="KW-1185">Reference proteome</keyword>
<reference evidence="10" key="1">
    <citation type="journal article" date="2023" name="Mol. Phylogenet. Evol.">
        <title>Genome-scale phylogeny and comparative genomics of the fungal order Sordariales.</title>
        <authorList>
            <person name="Hensen N."/>
            <person name="Bonometti L."/>
            <person name="Westerberg I."/>
            <person name="Brannstrom I.O."/>
            <person name="Guillou S."/>
            <person name="Cros-Aarteil S."/>
            <person name="Calhoun S."/>
            <person name="Haridas S."/>
            <person name="Kuo A."/>
            <person name="Mondo S."/>
            <person name="Pangilinan J."/>
            <person name="Riley R."/>
            <person name="LaButti K."/>
            <person name="Andreopoulos B."/>
            <person name="Lipzen A."/>
            <person name="Chen C."/>
            <person name="Yan M."/>
            <person name="Daum C."/>
            <person name="Ng V."/>
            <person name="Clum A."/>
            <person name="Steindorff A."/>
            <person name="Ohm R.A."/>
            <person name="Martin F."/>
            <person name="Silar P."/>
            <person name="Natvig D.O."/>
            <person name="Lalanne C."/>
            <person name="Gautier V."/>
            <person name="Ament-Velasquez S.L."/>
            <person name="Kruys A."/>
            <person name="Hutchinson M.I."/>
            <person name="Powell A.J."/>
            <person name="Barry K."/>
            <person name="Miller A.N."/>
            <person name="Grigoriev I.V."/>
            <person name="Debuchy R."/>
            <person name="Gladieux P."/>
            <person name="Hiltunen Thoren M."/>
            <person name="Johannesson H."/>
        </authorList>
    </citation>
    <scope>NUCLEOTIDE SEQUENCE</scope>
    <source>
        <strain evidence="10">CBS 103.79</strain>
    </source>
</reference>
<dbReference type="GO" id="GO:0000105">
    <property type="term" value="P:L-histidine biosynthetic process"/>
    <property type="evidence" value="ECO:0007669"/>
    <property type="project" value="UniProtKB-UniRule"/>
</dbReference>
<proteinExistence type="inferred from homology"/>
<dbReference type="CDD" id="cd12110">
    <property type="entry name" value="PHP_HisPPase_Hisj_like"/>
    <property type="match status" value="1"/>
</dbReference>
<feature type="domain" description="PHP" evidence="9">
    <location>
        <begin position="5"/>
        <end position="225"/>
    </location>
</feature>
<keyword evidence="6 8" id="KW-0368">Histidine biosynthesis</keyword>
<dbReference type="InterPro" id="IPR004013">
    <property type="entry name" value="PHP_dom"/>
</dbReference>
<keyword evidence="4 8" id="KW-0028">Amino-acid biosynthesis</keyword>
<dbReference type="InterPro" id="IPR010140">
    <property type="entry name" value="Histidinol_P_phosphatase_HisJ"/>
</dbReference>
<dbReference type="Gene3D" id="3.20.20.140">
    <property type="entry name" value="Metal-dependent hydrolases"/>
    <property type="match status" value="1"/>
</dbReference>
<dbReference type="EMBL" id="MU855330">
    <property type="protein sequence ID" value="KAK3906316.1"/>
    <property type="molecule type" value="Genomic_DNA"/>
</dbReference>
<dbReference type="SUPFAM" id="SSF89550">
    <property type="entry name" value="PHP domain-like"/>
    <property type="match status" value="1"/>
</dbReference>
<evidence type="ECO:0000256" key="6">
    <source>
        <dbReference type="ARBA" id="ARBA00023102"/>
    </source>
</evidence>
<name>A0AAN6MSH0_9PEZI</name>
<comment type="catalytic activity">
    <reaction evidence="7 8">
        <text>L-histidinol phosphate + H2O = L-histidinol + phosphate</text>
        <dbReference type="Rhea" id="RHEA:14465"/>
        <dbReference type="ChEBI" id="CHEBI:15377"/>
        <dbReference type="ChEBI" id="CHEBI:43474"/>
        <dbReference type="ChEBI" id="CHEBI:57699"/>
        <dbReference type="ChEBI" id="CHEBI:57980"/>
        <dbReference type="EC" id="3.1.3.15"/>
    </reaction>
</comment>
<dbReference type="InterPro" id="IPR016195">
    <property type="entry name" value="Pol/histidinol_Pase-like"/>
</dbReference>
<evidence type="ECO:0000256" key="2">
    <source>
        <dbReference type="ARBA" id="ARBA00009152"/>
    </source>
</evidence>